<feature type="compositionally biased region" description="Basic and acidic residues" evidence="1">
    <location>
        <begin position="42"/>
        <end position="62"/>
    </location>
</feature>
<dbReference type="AlphaFoldDB" id="M8C7I2"/>
<evidence type="ECO:0000256" key="1">
    <source>
        <dbReference type="SAM" id="MobiDB-lite"/>
    </source>
</evidence>
<organism evidence="2">
    <name type="scientific">Aegilops tauschii</name>
    <name type="common">Tausch's goatgrass</name>
    <name type="synonym">Aegilops squarrosa</name>
    <dbReference type="NCBI Taxonomy" id="37682"/>
    <lineage>
        <taxon>Eukaryota</taxon>
        <taxon>Viridiplantae</taxon>
        <taxon>Streptophyta</taxon>
        <taxon>Embryophyta</taxon>
        <taxon>Tracheophyta</taxon>
        <taxon>Spermatophyta</taxon>
        <taxon>Magnoliopsida</taxon>
        <taxon>Liliopsida</taxon>
        <taxon>Poales</taxon>
        <taxon>Poaceae</taxon>
        <taxon>BOP clade</taxon>
        <taxon>Pooideae</taxon>
        <taxon>Triticodae</taxon>
        <taxon>Triticeae</taxon>
        <taxon>Triticinae</taxon>
        <taxon>Aegilops</taxon>
    </lineage>
</organism>
<dbReference type="EnsemblPlants" id="EMT33260">
    <property type="protein sequence ID" value="EMT33260"/>
    <property type="gene ID" value="F775_42641"/>
</dbReference>
<sequence>MTKPRLDAVEEDGCCKKVAKLCSLAHHLFVVAEEAWQLGPPGEEHGQEDRPDGGRRRHCHDH</sequence>
<protein>
    <submittedName>
        <fullName evidence="2">Uncharacterized protein</fullName>
    </submittedName>
</protein>
<feature type="region of interest" description="Disordered" evidence="1">
    <location>
        <begin position="36"/>
        <end position="62"/>
    </location>
</feature>
<reference evidence="2" key="1">
    <citation type="submission" date="2015-06" db="UniProtKB">
        <authorList>
            <consortium name="EnsemblPlants"/>
        </authorList>
    </citation>
    <scope>IDENTIFICATION</scope>
</reference>
<accession>M8C7I2</accession>
<evidence type="ECO:0000313" key="2">
    <source>
        <dbReference type="EnsemblPlants" id="EMT33260"/>
    </source>
</evidence>
<name>M8C7I2_AEGTA</name>
<proteinExistence type="predicted"/>